<name>A0A8S1GW46_9PELO</name>
<proteinExistence type="predicted"/>
<evidence type="ECO:0000313" key="2">
    <source>
        <dbReference type="EMBL" id="CAD6188026.1"/>
    </source>
</evidence>
<protein>
    <submittedName>
        <fullName evidence="2">Uncharacterized protein</fullName>
    </submittedName>
</protein>
<gene>
    <name evidence="2" type="ORF">CAUJ_LOCUS3945</name>
</gene>
<dbReference type="Proteomes" id="UP000835052">
    <property type="component" value="Unassembled WGS sequence"/>
</dbReference>
<keyword evidence="1" id="KW-0732">Signal</keyword>
<organism evidence="2 3">
    <name type="scientific">Caenorhabditis auriculariae</name>
    <dbReference type="NCBI Taxonomy" id="2777116"/>
    <lineage>
        <taxon>Eukaryota</taxon>
        <taxon>Metazoa</taxon>
        <taxon>Ecdysozoa</taxon>
        <taxon>Nematoda</taxon>
        <taxon>Chromadorea</taxon>
        <taxon>Rhabditida</taxon>
        <taxon>Rhabditina</taxon>
        <taxon>Rhabditomorpha</taxon>
        <taxon>Rhabditoidea</taxon>
        <taxon>Rhabditidae</taxon>
        <taxon>Peloderinae</taxon>
        <taxon>Caenorhabditis</taxon>
    </lineage>
</organism>
<reference evidence="2" key="1">
    <citation type="submission" date="2020-10" db="EMBL/GenBank/DDBJ databases">
        <authorList>
            <person name="Kikuchi T."/>
        </authorList>
    </citation>
    <scope>NUCLEOTIDE SEQUENCE</scope>
    <source>
        <strain evidence="2">NKZ352</strain>
    </source>
</reference>
<keyword evidence="3" id="KW-1185">Reference proteome</keyword>
<comment type="caution">
    <text evidence="2">The sequence shown here is derived from an EMBL/GenBank/DDBJ whole genome shotgun (WGS) entry which is preliminary data.</text>
</comment>
<feature type="chain" id="PRO_5035904758" evidence="1">
    <location>
        <begin position="19"/>
        <end position="177"/>
    </location>
</feature>
<evidence type="ECO:0000256" key="1">
    <source>
        <dbReference type="SAM" id="SignalP"/>
    </source>
</evidence>
<accession>A0A8S1GW46</accession>
<dbReference type="OrthoDB" id="5817392at2759"/>
<sequence>MLPSTLFFVSSLLHSSFGCPPQPLGNCYAGSYQLSNNLGGFRNQPCGNALNRDWCAVSYLPATQQANFGCANNFPVQVGGAVCGEGPGFVNQQGCTTVNTENGPCYFCCCRGGSCNHPQIFAREAAKFGLGPAGGQAGPAGYNPYPPQGSYVSIPWYSAAKSSSFSFLFVFFVLVRA</sequence>
<dbReference type="EMBL" id="CAJGYM010000007">
    <property type="protein sequence ID" value="CAD6188026.1"/>
    <property type="molecule type" value="Genomic_DNA"/>
</dbReference>
<feature type="signal peptide" evidence="1">
    <location>
        <begin position="1"/>
        <end position="18"/>
    </location>
</feature>
<dbReference type="AlphaFoldDB" id="A0A8S1GW46"/>
<evidence type="ECO:0000313" key="3">
    <source>
        <dbReference type="Proteomes" id="UP000835052"/>
    </source>
</evidence>